<name>A0A955RL34_9BACT</name>
<dbReference type="Proteomes" id="UP000714915">
    <property type="component" value="Unassembled WGS sequence"/>
</dbReference>
<proteinExistence type="predicted"/>
<organism evidence="1 2">
    <name type="scientific">Candidatus Dojkabacteria bacterium</name>
    <dbReference type="NCBI Taxonomy" id="2099670"/>
    <lineage>
        <taxon>Bacteria</taxon>
        <taxon>Candidatus Dojkabacteria</taxon>
    </lineage>
</organism>
<evidence type="ECO:0000313" key="2">
    <source>
        <dbReference type="Proteomes" id="UP000714915"/>
    </source>
</evidence>
<comment type="caution">
    <text evidence="1">The sequence shown here is derived from an EMBL/GenBank/DDBJ whole genome shotgun (WGS) entry which is preliminary data.</text>
</comment>
<reference evidence="1" key="1">
    <citation type="submission" date="2020-04" db="EMBL/GenBank/DDBJ databases">
        <authorList>
            <person name="Zhang T."/>
        </authorList>
    </citation>
    <scope>NUCLEOTIDE SEQUENCE</scope>
    <source>
        <strain evidence="1">HKST-UBA09</strain>
    </source>
</reference>
<dbReference type="EMBL" id="JAGQLF010000008">
    <property type="protein sequence ID" value="MCA9386619.1"/>
    <property type="molecule type" value="Genomic_DNA"/>
</dbReference>
<reference evidence="1" key="2">
    <citation type="journal article" date="2021" name="Microbiome">
        <title>Successional dynamics and alternative stable states in a saline activated sludge microbial community over 9 years.</title>
        <authorList>
            <person name="Wang Y."/>
            <person name="Ye J."/>
            <person name="Ju F."/>
            <person name="Liu L."/>
            <person name="Boyd J.A."/>
            <person name="Deng Y."/>
            <person name="Parks D.H."/>
            <person name="Jiang X."/>
            <person name="Yin X."/>
            <person name="Woodcroft B.J."/>
            <person name="Tyson G.W."/>
            <person name="Hugenholtz P."/>
            <person name="Polz M.F."/>
            <person name="Zhang T."/>
        </authorList>
    </citation>
    <scope>NUCLEOTIDE SEQUENCE</scope>
    <source>
        <strain evidence="1">HKST-UBA09</strain>
    </source>
</reference>
<dbReference type="AlphaFoldDB" id="A0A955RL34"/>
<evidence type="ECO:0000313" key="1">
    <source>
        <dbReference type="EMBL" id="MCA9386619.1"/>
    </source>
</evidence>
<sequence>MEGNEFENMKTPDDRTHLLEESMQGLGDDTINLRNDEMMRMANAVLDFRKSGYTNFDEFISTKVAWT</sequence>
<feature type="non-terminal residue" evidence="1">
    <location>
        <position position="67"/>
    </location>
</feature>
<accession>A0A955RL34</accession>
<protein>
    <submittedName>
        <fullName evidence="1">Uncharacterized protein</fullName>
    </submittedName>
</protein>
<gene>
    <name evidence="1" type="ORF">KC669_01150</name>
</gene>